<proteinExistence type="inferred from homology"/>
<dbReference type="Gene3D" id="2.60.40.790">
    <property type="match status" value="1"/>
</dbReference>
<dbReference type="RefSeq" id="WP_068023335.1">
    <property type="nucleotide sequence ID" value="NZ_QQAZ01000005.1"/>
</dbReference>
<dbReference type="SUPFAM" id="SSF49764">
    <property type="entry name" value="HSP20-like chaperones"/>
    <property type="match status" value="1"/>
</dbReference>
<keyword evidence="5" id="KW-1185">Reference proteome</keyword>
<dbReference type="CDD" id="cd06464">
    <property type="entry name" value="ACD_sHsps-like"/>
    <property type="match status" value="1"/>
</dbReference>
<evidence type="ECO:0000259" key="3">
    <source>
        <dbReference type="PROSITE" id="PS01031"/>
    </source>
</evidence>
<feature type="domain" description="SHSP" evidence="3">
    <location>
        <begin position="41"/>
        <end position="151"/>
    </location>
</feature>
<dbReference type="InterPro" id="IPR002068">
    <property type="entry name" value="A-crystallin/Hsp20_dom"/>
</dbReference>
<dbReference type="STRING" id="1210089.GCA_001613165_04689"/>
<evidence type="ECO:0000256" key="1">
    <source>
        <dbReference type="PROSITE-ProRule" id="PRU00285"/>
    </source>
</evidence>
<dbReference type="Pfam" id="PF00011">
    <property type="entry name" value="HSP20"/>
    <property type="match status" value="1"/>
</dbReference>
<evidence type="ECO:0000313" key="5">
    <source>
        <dbReference type="Proteomes" id="UP000255355"/>
    </source>
</evidence>
<dbReference type="InterPro" id="IPR008978">
    <property type="entry name" value="HSP20-like_chaperone"/>
</dbReference>
<dbReference type="PROSITE" id="PS01031">
    <property type="entry name" value="SHSP"/>
    <property type="match status" value="1"/>
</dbReference>
<dbReference type="Proteomes" id="UP000255355">
    <property type="component" value="Unassembled WGS sequence"/>
</dbReference>
<comment type="similarity">
    <text evidence="1 2">Belongs to the small heat shock protein (HSP20) family.</text>
</comment>
<evidence type="ECO:0000256" key="2">
    <source>
        <dbReference type="RuleBase" id="RU003616"/>
    </source>
</evidence>
<organism evidence="4 5">
    <name type="scientific">Nocardia mexicana</name>
    <dbReference type="NCBI Taxonomy" id="279262"/>
    <lineage>
        <taxon>Bacteria</taxon>
        <taxon>Bacillati</taxon>
        <taxon>Actinomycetota</taxon>
        <taxon>Actinomycetes</taxon>
        <taxon>Mycobacteriales</taxon>
        <taxon>Nocardiaceae</taxon>
        <taxon>Nocardia</taxon>
    </lineage>
</organism>
<protein>
    <submittedName>
        <fullName evidence="4">HSP20 family molecular chaperone IbpA</fullName>
    </submittedName>
</protein>
<dbReference type="PANTHER" id="PTHR11527">
    <property type="entry name" value="HEAT-SHOCK PROTEIN 20 FAMILY MEMBER"/>
    <property type="match status" value="1"/>
</dbReference>
<name>A0A370H6D6_9NOCA</name>
<gene>
    <name evidence="4" type="ORF">DFR68_105529</name>
</gene>
<dbReference type="AlphaFoldDB" id="A0A370H6D6"/>
<sequence>MTILPVHRQPRSLFPDFGRSLLTDVNDMFSTAFAPLGGFVPFLAPRQLRMEDFIEAGHYVVRVEIPDIDPAHDLEVTVQHGHLTIKAERSEQREERGYSEFSYGSFARTVSLPEGAREDEVEATYGRGILTVRVALGDSTTTTHRVDVKHTD</sequence>
<dbReference type="InterPro" id="IPR031107">
    <property type="entry name" value="Small_HSP"/>
</dbReference>
<dbReference type="OrthoDB" id="3855217at2"/>
<accession>A0A370H6D6</accession>
<dbReference type="EMBL" id="QQAZ01000005">
    <property type="protein sequence ID" value="RDI51052.1"/>
    <property type="molecule type" value="Genomic_DNA"/>
</dbReference>
<comment type="caution">
    <text evidence="4">The sequence shown here is derived from an EMBL/GenBank/DDBJ whole genome shotgun (WGS) entry which is preliminary data.</text>
</comment>
<evidence type="ECO:0000313" key="4">
    <source>
        <dbReference type="EMBL" id="RDI51052.1"/>
    </source>
</evidence>
<reference evidence="4 5" key="1">
    <citation type="submission" date="2018-07" db="EMBL/GenBank/DDBJ databases">
        <title>Genomic Encyclopedia of Type Strains, Phase IV (KMG-IV): sequencing the most valuable type-strain genomes for metagenomic binning, comparative biology and taxonomic classification.</title>
        <authorList>
            <person name="Goeker M."/>
        </authorList>
    </citation>
    <scope>NUCLEOTIDE SEQUENCE [LARGE SCALE GENOMIC DNA]</scope>
    <source>
        <strain evidence="4 5">DSM 44952</strain>
    </source>
</reference>